<organism evidence="2 3">
    <name type="scientific">Flavobacterium noncentrifugens</name>
    <dbReference type="NCBI Taxonomy" id="1128970"/>
    <lineage>
        <taxon>Bacteria</taxon>
        <taxon>Pseudomonadati</taxon>
        <taxon>Bacteroidota</taxon>
        <taxon>Flavobacteriia</taxon>
        <taxon>Flavobacteriales</taxon>
        <taxon>Flavobacteriaceae</taxon>
        <taxon>Flavobacterium</taxon>
    </lineage>
</organism>
<reference evidence="2 3" key="1">
    <citation type="submission" date="2016-10" db="EMBL/GenBank/DDBJ databases">
        <authorList>
            <person name="de Groot N.N."/>
        </authorList>
    </citation>
    <scope>NUCLEOTIDE SEQUENCE [LARGE SCALE GENOMIC DNA]</scope>
    <source>
        <strain evidence="2 3">CGMCC 1.10076</strain>
    </source>
</reference>
<dbReference type="AlphaFoldDB" id="A0A1G8WXZ4"/>
<evidence type="ECO:0008006" key="4">
    <source>
        <dbReference type="Google" id="ProtNLM"/>
    </source>
</evidence>
<keyword evidence="1" id="KW-0732">Signal</keyword>
<dbReference type="Proteomes" id="UP000199580">
    <property type="component" value="Unassembled WGS sequence"/>
</dbReference>
<dbReference type="RefSeq" id="WP_091394760.1">
    <property type="nucleotide sequence ID" value="NZ_BKAI01000004.1"/>
</dbReference>
<feature type="signal peptide" evidence="1">
    <location>
        <begin position="1"/>
        <end position="21"/>
    </location>
</feature>
<dbReference type="STRING" id="1128970.SAMN04487935_1970"/>
<dbReference type="EMBL" id="FNEZ01000002">
    <property type="protein sequence ID" value="SDJ82420.1"/>
    <property type="molecule type" value="Genomic_DNA"/>
</dbReference>
<feature type="chain" id="PRO_5011764436" description="Outer membrane protein beta-barrel domain-containing protein" evidence="1">
    <location>
        <begin position="22"/>
        <end position="196"/>
    </location>
</feature>
<evidence type="ECO:0000313" key="2">
    <source>
        <dbReference type="EMBL" id="SDJ82420.1"/>
    </source>
</evidence>
<keyword evidence="3" id="KW-1185">Reference proteome</keyword>
<evidence type="ECO:0000256" key="1">
    <source>
        <dbReference type="SAM" id="SignalP"/>
    </source>
</evidence>
<gene>
    <name evidence="2" type="ORF">SAMN04487935_1970</name>
</gene>
<protein>
    <recommendedName>
        <fullName evidence="4">Outer membrane protein beta-barrel domain-containing protein</fullName>
    </recommendedName>
</protein>
<sequence>MKNHYILVAVAIIATAFSTQAQIQKGNILIGGNLANINLGLNDPKILSAEISPKAAWFIKDNLALGGYVDFGIETAKNSGTTTNYGIGALGRYYSGKEGEIVKHSRIFGELTAGFGGVNVSDADNTNGLNIGAGPGFAYFITPNIGLEVLLKYNSLVGLGSTPYQGNLNASFGFQIYLPGKSAANKVKNDVKESKL</sequence>
<name>A0A1G8WXZ4_9FLAO</name>
<evidence type="ECO:0000313" key="3">
    <source>
        <dbReference type="Proteomes" id="UP000199580"/>
    </source>
</evidence>
<accession>A0A1G8WXZ4</accession>
<proteinExistence type="predicted"/>
<dbReference type="OrthoDB" id="945117at2"/>